<dbReference type="AlphaFoldDB" id="G4QG99"/>
<protein>
    <submittedName>
        <fullName evidence="1">Uncharacterized protein</fullName>
    </submittedName>
</protein>
<dbReference type="KEGG" id="gni:GNIT_1300"/>
<evidence type="ECO:0000313" key="2">
    <source>
        <dbReference type="Proteomes" id="UP000009282"/>
    </source>
</evidence>
<dbReference type="HOGENOM" id="CLU_454748_0_0_6"/>
<organism evidence="1 2">
    <name type="scientific">Glaciecola nitratireducens (strain JCM 12485 / KCTC 12276 / FR1064)</name>
    <dbReference type="NCBI Taxonomy" id="1085623"/>
    <lineage>
        <taxon>Bacteria</taxon>
        <taxon>Pseudomonadati</taxon>
        <taxon>Pseudomonadota</taxon>
        <taxon>Gammaproteobacteria</taxon>
        <taxon>Alteromonadales</taxon>
        <taxon>Alteromonadaceae</taxon>
        <taxon>Brumicola</taxon>
    </lineage>
</organism>
<evidence type="ECO:0000313" key="1">
    <source>
        <dbReference type="EMBL" id="AEP29424.1"/>
    </source>
</evidence>
<accession>G4QG99</accession>
<dbReference type="RefSeq" id="WP_014108298.1">
    <property type="nucleotide sequence ID" value="NC_016041.1"/>
</dbReference>
<dbReference type="OrthoDB" id="7058186at2"/>
<dbReference type="Proteomes" id="UP000009282">
    <property type="component" value="Chromosome"/>
</dbReference>
<name>G4QG99_GLANF</name>
<dbReference type="EMBL" id="CP003060">
    <property type="protein sequence ID" value="AEP29424.1"/>
    <property type="molecule type" value="Genomic_DNA"/>
</dbReference>
<gene>
    <name evidence="1" type="ordered locus">GNIT_1300</name>
</gene>
<keyword evidence="2" id="KW-1185">Reference proteome</keyword>
<sequence length="600" mass="65600">MDILLISAGIKAMLRAAQSGIDLSVERKIDKPIFLPTIRLPQSTPLQQVSEFLNEFDNIALRTQPPFAKGWHEPSLSWTYTDAANSQACIAKMYELKSANVLSDSSSEQKDMLIGGRMIEQWRYDNQPPTAWSRMALTLVDIGAEFIAAYPSVMGADSKGEKLVISFATKLDSLIPNDVEDMGKRHDFENRVLAVFVRSSLAVLAENTKVIIDDEQVAAIVSGVINPIVTQMENKDLSEVIQYRDLINTLIGPSSIAVMRLIVDNTEGYLGGNFVDDKALGIVTKAFLNAATETAQDKNIAAVFSKQGLSALLVAGLDVAIKQPEVFFDESKHIDNTEAMQGLLSNIATSFSASASNTLDKKLSTAIAINVFNAVGEHANVLFKLDANKPWDKLAASLIRDFSAEMSTSLANGGRIDLFNNEQQQRLSNIILTQISQSPSMLSIHDQTALKVLKGSIAIIQQDNSFMLSNEEWLAFTELLSNAAVTDFERLFNKSISVAGEQKALITAVIIPLVQRIEQFNSDSADLAWQANTVMHLVSTTVDGLKGNISGLLSQPTIINELMDDLLQKVVNEPDKWGSDTIKEYLTDSLKSAITEGVLP</sequence>
<reference evidence="1 2" key="1">
    <citation type="journal article" date="2011" name="J. Bacteriol.">
        <title>Complete genome sequence of seawater bacterium Glaciecola nitratireducens FR1064T.</title>
        <authorList>
            <person name="Bian F."/>
            <person name="Qin Q.L."/>
            <person name="Xie B.B."/>
            <person name="Shu Y.L."/>
            <person name="Zhang X.Y."/>
            <person name="Yu Y."/>
            <person name="Chen B."/>
            <person name="Chen X.L."/>
            <person name="Zhou B.C."/>
            <person name="Zhang Y.Z."/>
        </authorList>
    </citation>
    <scope>NUCLEOTIDE SEQUENCE [LARGE SCALE GENOMIC DNA]</scope>
    <source>
        <strain evidence="2">JCM 12485 / KCTC 12276 / FR1064</strain>
    </source>
</reference>
<proteinExistence type="predicted"/>